<name>A0A060Z9C7_ONCMY</name>
<reference evidence="1" key="2">
    <citation type="submission" date="2014-03" db="EMBL/GenBank/DDBJ databases">
        <authorList>
            <person name="Genoscope - CEA"/>
        </authorList>
    </citation>
    <scope>NUCLEOTIDE SEQUENCE</scope>
</reference>
<dbReference type="Proteomes" id="UP000193380">
    <property type="component" value="Unassembled WGS sequence"/>
</dbReference>
<accession>A0A060Z9C7</accession>
<dbReference type="STRING" id="8022.A0A060Z9C7"/>
<reference evidence="1" key="1">
    <citation type="journal article" date="2014" name="Nat. Commun.">
        <title>The rainbow trout genome provides novel insights into evolution after whole-genome duplication in vertebrates.</title>
        <authorList>
            <person name="Berthelot C."/>
            <person name="Brunet F."/>
            <person name="Chalopin D."/>
            <person name="Juanchich A."/>
            <person name="Bernard M."/>
            <person name="Noel B."/>
            <person name="Bento P."/>
            <person name="Da Silva C."/>
            <person name="Labadie K."/>
            <person name="Alberti A."/>
            <person name="Aury J.M."/>
            <person name="Louis A."/>
            <person name="Dehais P."/>
            <person name="Bardou P."/>
            <person name="Montfort J."/>
            <person name="Klopp C."/>
            <person name="Cabau C."/>
            <person name="Gaspin C."/>
            <person name="Thorgaard G.H."/>
            <person name="Boussaha M."/>
            <person name="Quillet E."/>
            <person name="Guyomard R."/>
            <person name="Galiana D."/>
            <person name="Bobe J."/>
            <person name="Volff J.N."/>
            <person name="Genet C."/>
            <person name="Wincker P."/>
            <person name="Jaillon O."/>
            <person name="Roest Crollius H."/>
            <person name="Guiguen Y."/>
        </authorList>
    </citation>
    <scope>NUCLEOTIDE SEQUENCE [LARGE SCALE GENOMIC DNA]</scope>
</reference>
<dbReference type="EMBL" id="FR933789">
    <property type="protein sequence ID" value="CDQ97895.1"/>
    <property type="molecule type" value="Genomic_DNA"/>
</dbReference>
<gene>
    <name evidence="1" type="ORF">GSONMT00011000001</name>
</gene>
<dbReference type="PaxDb" id="8022-A0A060Z9C7"/>
<protein>
    <submittedName>
        <fullName evidence="1">Uncharacterized protein</fullName>
    </submittedName>
</protein>
<evidence type="ECO:0000313" key="2">
    <source>
        <dbReference type="Proteomes" id="UP000193380"/>
    </source>
</evidence>
<proteinExistence type="predicted"/>
<evidence type="ECO:0000313" key="1">
    <source>
        <dbReference type="EMBL" id="CDQ97895.1"/>
    </source>
</evidence>
<sequence>MRDGRVLSRAEFLSLLNTYNCFLKDKTQQHLVFYEVG</sequence>
<organism evidence="1 2">
    <name type="scientific">Oncorhynchus mykiss</name>
    <name type="common">Rainbow trout</name>
    <name type="synonym">Salmo gairdneri</name>
    <dbReference type="NCBI Taxonomy" id="8022"/>
    <lineage>
        <taxon>Eukaryota</taxon>
        <taxon>Metazoa</taxon>
        <taxon>Chordata</taxon>
        <taxon>Craniata</taxon>
        <taxon>Vertebrata</taxon>
        <taxon>Euteleostomi</taxon>
        <taxon>Actinopterygii</taxon>
        <taxon>Neopterygii</taxon>
        <taxon>Teleostei</taxon>
        <taxon>Protacanthopterygii</taxon>
        <taxon>Salmoniformes</taxon>
        <taxon>Salmonidae</taxon>
        <taxon>Salmoninae</taxon>
        <taxon>Oncorhynchus</taxon>
    </lineage>
</organism>
<dbReference type="AlphaFoldDB" id="A0A060Z9C7"/>